<dbReference type="Gene3D" id="3.30.465.10">
    <property type="match status" value="1"/>
</dbReference>
<dbReference type="Pfam" id="PF00941">
    <property type="entry name" value="FAD_binding_5"/>
    <property type="match status" value="1"/>
</dbReference>
<evidence type="ECO:0000256" key="3">
    <source>
        <dbReference type="ARBA" id="ARBA00023002"/>
    </source>
</evidence>
<evidence type="ECO:0000313" key="6">
    <source>
        <dbReference type="Proteomes" id="UP001321542"/>
    </source>
</evidence>
<evidence type="ECO:0000256" key="2">
    <source>
        <dbReference type="ARBA" id="ARBA00022827"/>
    </source>
</evidence>
<name>A0ABM7F2K2_9ACTN</name>
<reference evidence="5 6" key="2">
    <citation type="journal article" date="2023" name="ChemBioChem">
        <title>Acyltransferase Domain Exchange between Two Independent Type I Polyketide Synthases in the Same Producer Strain of Macrolide Antibiotics.</title>
        <authorList>
            <person name="Kudo F."/>
            <person name="Kishikawa K."/>
            <person name="Tsuboi K."/>
            <person name="Kido T."/>
            <person name="Usui T."/>
            <person name="Hashimoto J."/>
            <person name="Shin-Ya K."/>
            <person name="Miyanaga A."/>
            <person name="Eguchi T."/>
        </authorList>
    </citation>
    <scope>NUCLEOTIDE SEQUENCE [LARGE SCALE GENOMIC DNA]</scope>
    <source>
        <strain evidence="5 6">A-8890</strain>
    </source>
</reference>
<dbReference type="InterPro" id="IPR016167">
    <property type="entry name" value="FAD-bd_PCMH_sub1"/>
</dbReference>
<dbReference type="InterPro" id="IPR036318">
    <property type="entry name" value="FAD-bd_PCMH-like_sf"/>
</dbReference>
<dbReference type="InterPro" id="IPR016166">
    <property type="entry name" value="FAD-bd_PCMH"/>
</dbReference>
<dbReference type="SUPFAM" id="SSF56176">
    <property type="entry name" value="FAD-binding/transporter-associated domain-like"/>
    <property type="match status" value="1"/>
</dbReference>
<dbReference type="SMART" id="SM01092">
    <property type="entry name" value="CO_deh_flav_C"/>
    <property type="match status" value="1"/>
</dbReference>
<dbReference type="EMBL" id="AP018448">
    <property type="protein sequence ID" value="BBC30850.1"/>
    <property type="molecule type" value="Genomic_DNA"/>
</dbReference>
<dbReference type="InterPro" id="IPR036683">
    <property type="entry name" value="CO_DH_flav_C_dom_sf"/>
</dbReference>
<dbReference type="InterPro" id="IPR002346">
    <property type="entry name" value="Mopterin_DH_FAD-bd"/>
</dbReference>
<dbReference type="RefSeq" id="WP_286249509.1">
    <property type="nucleotide sequence ID" value="NZ_AP018448.1"/>
</dbReference>
<evidence type="ECO:0000259" key="4">
    <source>
        <dbReference type="PROSITE" id="PS51387"/>
    </source>
</evidence>
<gene>
    <name evidence="5" type="ORF">SGFS_021440</name>
</gene>
<evidence type="ECO:0000256" key="1">
    <source>
        <dbReference type="ARBA" id="ARBA00022630"/>
    </source>
</evidence>
<dbReference type="PANTHER" id="PTHR42659:SF2">
    <property type="entry name" value="XANTHINE DEHYDROGENASE SUBUNIT C-RELATED"/>
    <property type="match status" value="1"/>
</dbReference>
<protein>
    <recommendedName>
        <fullName evidence="4">FAD-binding PCMH-type domain-containing protein</fullName>
    </recommendedName>
</protein>
<dbReference type="InterPro" id="IPR005107">
    <property type="entry name" value="CO_DH_flav_C"/>
</dbReference>
<dbReference type="PANTHER" id="PTHR42659">
    <property type="entry name" value="XANTHINE DEHYDROGENASE SUBUNIT C-RELATED"/>
    <property type="match status" value="1"/>
</dbReference>
<keyword evidence="6" id="KW-1185">Reference proteome</keyword>
<dbReference type="Gene3D" id="3.30.43.10">
    <property type="entry name" value="Uridine Diphospho-n-acetylenolpyruvylglucosamine Reductase, domain 2"/>
    <property type="match status" value="1"/>
</dbReference>
<dbReference type="Gene3D" id="3.30.390.50">
    <property type="entry name" value="CO dehydrogenase flavoprotein, C-terminal domain"/>
    <property type="match status" value="1"/>
</dbReference>
<dbReference type="InterPro" id="IPR016169">
    <property type="entry name" value="FAD-bd_PCMH_sub2"/>
</dbReference>
<dbReference type="InterPro" id="IPR051312">
    <property type="entry name" value="Diverse_Substr_Oxidored"/>
</dbReference>
<keyword evidence="1" id="KW-0285">Flavoprotein</keyword>
<dbReference type="SUPFAM" id="SSF55447">
    <property type="entry name" value="CO dehydrogenase flavoprotein C-terminal domain-like"/>
    <property type="match status" value="1"/>
</dbReference>
<dbReference type="Pfam" id="PF03450">
    <property type="entry name" value="CO_deh_flav_C"/>
    <property type="match status" value="1"/>
</dbReference>
<dbReference type="PROSITE" id="PS51387">
    <property type="entry name" value="FAD_PCMH"/>
    <property type="match status" value="1"/>
</dbReference>
<evidence type="ECO:0000313" key="5">
    <source>
        <dbReference type="EMBL" id="BBC30850.1"/>
    </source>
</evidence>
<sequence length="283" mass="30360">MSAGRVHRPETLEEATALLGELDDVMVYGGGTAIQILRKQGLLFTEDYVDIAGIPGLRDLTVTDDDITIGTLVPLRRVETDPRTRRLVPVAAAAYGQAANPRVRNTASAGGNIAHGDYRLDPPTALVVLDATVHLASAAGSREVAVREFFTDFQETDVRHGEMITAITVPRQPDGSRSSFVKMRSLSENDWPCASAAVLAVPEDGFVEIRMGLGAVAPTTVYLAFDVTPDMDEQQAVEAALDIADSVMDPIADIRGSASYKARLGRVAVEQAVRSSLKELSRD</sequence>
<keyword evidence="3" id="KW-0560">Oxidoreductase</keyword>
<accession>A0ABM7F2K2</accession>
<keyword evidence="2" id="KW-0274">FAD</keyword>
<reference evidence="5 6" key="1">
    <citation type="journal article" date="2010" name="ChemBioChem">
        <title>Cloning and characterization of the biosynthetic gene cluster of 16-membered macrolide antibiotic FD-891: involvement of a dual functional cytochrome P450 monooxygenase catalyzing epoxidation and hydroxylation.</title>
        <authorList>
            <person name="Kudo F."/>
            <person name="Motegi A."/>
            <person name="Mizoue K."/>
            <person name="Eguchi T."/>
        </authorList>
    </citation>
    <scope>NUCLEOTIDE SEQUENCE [LARGE SCALE GENOMIC DNA]</scope>
    <source>
        <strain evidence="5 6">A-8890</strain>
    </source>
</reference>
<feature type="domain" description="FAD-binding PCMH-type" evidence="4">
    <location>
        <begin position="1"/>
        <end position="174"/>
    </location>
</feature>
<organism evidence="5 6">
    <name type="scientific">Streptomyces graminofaciens</name>
    <dbReference type="NCBI Taxonomy" id="68212"/>
    <lineage>
        <taxon>Bacteria</taxon>
        <taxon>Bacillati</taxon>
        <taxon>Actinomycetota</taxon>
        <taxon>Actinomycetes</taxon>
        <taxon>Kitasatosporales</taxon>
        <taxon>Streptomycetaceae</taxon>
        <taxon>Streptomyces</taxon>
    </lineage>
</organism>
<dbReference type="Proteomes" id="UP001321542">
    <property type="component" value="Chromosome"/>
</dbReference>
<proteinExistence type="predicted"/>